<dbReference type="InterPro" id="IPR036388">
    <property type="entry name" value="WH-like_DNA-bd_sf"/>
</dbReference>
<dbReference type="Pfam" id="PF12840">
    <property type="entry name" value="HTH_20"/>
    <property type="match status" value="1"/>
</dbReference>
<gene>
    <name evidence="5" type="ORF">PX52LOC_04578</name>
</gene>
<dbReference type="NCBIfam" id="NF033788">
    <property type="entry name" value="HTH_metalloreg"/>
    <property type="match status" value="1"/>
</dbReference>
<dbReference type="InterPro" id="IPR051011">
    <property type="entry name" value="Metal_resp_trans_reg"/>
</dbReference>
<organism evidence="5 6">
    <name type="scientific">Limnoglobus roseus</name>
    <dbReference type="NCBI Taxonomy" id="2598579"/>
    <lineage>
        <taxon>Bacteria</taxon>
        <taxon>Pseudomonadati</taxon>
        <taxon>Planctomycetota</taxon>
        <taxon>Planctomycetia</taxon>
        <taxon>Gemmatales</taxon>
        <taxon>Gemmataceae</taxon>
        <taxon>Limnoglobus</taxon>
    </lineage>
</organism>
<evidence type="ECO:0000313" key="5">
    <source>
        <dbReference type="EMBL" id="QEL17582.1"/>
    </source>
</evidence>
<evidence type="ECO:0000256" key="2">
    <source>
        <dbReference type="ARBA" id="ARBA00023125"/>
    </source>
</evidence>
<dbReference type="SMART" id="SM00418">
    <property type="entry name" value="HTH_ARSR"/>
    <property type="match status" value="1"/>
</dbReference>
<dbReference type="GO" id="GO:0003677">
    <property type="term" value="F:DNA binding"/>
    <property type="evidence" value="ECO:0007669"/>
    <property type="project" value="UniProtKB-KW"/>
</dbReference>
<dbReference type="PROSITE" id="PS50987">
    <property type="entry name" value="HTH_ARSR_2"/>
    <property type="match status" value="1"/>
</dbReference>
<dbReference type="KEGG" id="lrs:PX52LOC_04578"/>
<dbReference type="Gene3D" id="1.10.10.10">
    <property type="entry name" value="Winged helix-like DNA-binding domain superfamily/Winged helix DNA-binding domain"/>
    <property type="match status" value="1"/>
</dbReference>
<keyword evidence="6" id="KW-1185">Reference proteome</keyword>
<dbReference type="InterPro" id="IPR036390">
    <property type="entry name" value="WH_DNA-bd_sf"/>
</dbReference>
<protein>
    <submittedName>
        <fullName evidence="5">ArsR family transcriptional regulator</fullName>
    </submittedName>
</protein>
<dbReference type="RefSeq" id="WP_149112173.1">
    <property type="nucleotide sequence ID" value="NZ_CP042425.1"/>
</dbReference>
<proteinExistence type="predicted"/>
<dbReference type="PRINTS" id="PR00778">
    <property type="entry name" value="HTHARSR"/>
</dbReference>
<dbReference type="PANTHER" id="PTHR43132">
    <property type="entry name" value="ARSENICAL RESISTANCE OPERON REPRESSOR ARSR-RELATED"/>
    <property type="match status" value="1"/>
</dbReference>
<dbReference type="InterPro" id="IPR011991">
    <property type="entry name" value="ArsR-like_HTH"/>
</dbReference>
<dbReference type="Proteomes" id="UP000324974">
    <property type="component" value="Chromosome"/>
</dbReference>
<keyword evidence="1" id="KW-0805">Transcription regulation</keyword>
<dbReference type="EMBL" id="CP042425">
    <property type="protein sequence ID" value="QEL17582.1"/>
    <property type="molecule type" value="Genomic_DNA"/>
</dbReference>
<dbReference type="OrthoDB" id="9802016at2"/>
<keyword evidence="2" id="KW-0238">DNA-binding</keyword>
<evidence type="ECO:0000313" key="6">
    <source>
        <dbReference type="Proteomes" id="UP000324974"/>
    </source>
</evidence>
<dbReference type="AlphaFoldDB" id="A0A5C1AIS0"/>
<feature type="domain" description="HTH arsR-type" evidence="4">
    <location>
        <begin position="6"/>
        <end position="105"/>
    </location>
</feature>
<keyword evidence="3" id="KW-0804">Transcription</keyword>
<dbReference type="CDD" id="cd00090">
    <property type="entry name" value="HTH_ARSR"/>
    <property type="match status" value="1"/>
</dbReference>
<dbReference type="SUPFAM" id="SSF46785">
    <property type="entry name" value="Winged helix' DNA-binding domain"/>
    <property type="match status" value="1"/>
</dbReference>
<sequence>MISAKPTRDPDRHLSEQLAAIAEPTRIRILRALAGGPLSVGKIAECVGNQLVNVSHHLRLMMRVGILTHAKVGRTIEYRFADGVFEPIPVGPAIGQLALGTWRVVIGRRTAHEKTGRV</sequence>
<reference evidence="6" key="1">
    <citation type="submission" date="2019-08" db="EMBL/GenBank/DDBJ databases">
        <title>Limnoglobus roseus gen. nov., sp. nov., a novel freshwater planctomycete with a giant genome from the family Gemmataceae.</title>
        <authorList>
            <person name="Kulichevskaya I.S."/>
            <person name="Naumoff D.G."/>
            <person name="Miroshnikov K."/>
            <person name="Ivanova A."/>
            <person name="Philippov D.A."/>
            <person name="Hakobyan A."/>
            <person name="Rijpstra I.C."/>
            <person name="Sinninghe Damste J.S."/>
            <person name="Liesack W."/>
            <person name="Dedysh S.N."/>
        </authorList>
    </citation>
    <scope>NUCLEOTIDE SEQUENCE [LARGE SCALE GENOMIC DNA]</scope>
    <source>
        <strain evidence="6">PX52</strain>
    </source>
</reference>
<name>A0A5C1AIS0_9BACT</name>
<evidence type="ECO:0000256" key="1">
    <source>
        <dbReference type="ARBA" id="ARBA00023015"/>
    </source>
</evidence>
<dbReference type="PANTHER" id="PTHR43132:SF6">
    <property type="entry name" value="HTH-TYPE TRANSCRIPTIONAL REPRESSOR CZRA"/>
    <property type="match status" value="1"/>
</dbReference>
<dbReference type="GO" id="GO:0003700">
    <property type="term" value="F:DNA-binding transcription factor activity"/>
    <property type="evidence" value="ECO:0007669"/>
    <property type="project" value="InterPro"/>
</dbReference>
<evidence type="ECO:0000256" key="3">
    <source>
        <dbReference type="ARBA" id="ARBA00023163"/>
    </source>
</evidence>
<accession>A0A5C1AIS0</accession>
<evidence type="ECO:0000259" key="4">
    <source>
        <dbReference type="PROSITE" id="PS50987"/>
    </source>
</evidence>
<dbReference type="InterPro" id="IPR001845">
    <property type="entry name" value="HTH_ArsR_DNA-bd_dom"/>
</dbReference>